<organism evidence="2 3">
    <name type="scientific">Jonquetella anthropi DSM 22815</name>
    <dbReference type="NCBI Taxonomy" id="885272"/>
    <lineage>
        <taxon>Bacteria</taxon>
        <taxon>Thermotogati</taxon>
        <taxon>Synergistota</taxon>
        <taxon>Synergistia</taxon>
        <taxon>Synergistales</taxon>
        <taxon>Dethiosulfovibrionaceae</taxon>
        <taxon>Jonquetella</taxon>
    </lineage>
</organism>
<keyword evidence="3" id="KW-1185">Reference proteome</keyword>
<dbReference type="InterPro" id="IPR019613">
    <property type="entry name" value="DUF4198"/>
</dbReference>
<dbReference type="eggNOG" id="COG5266">
    <property type="taxonomic scope" value="Bacteria"/>
</dbReference>
<keyword evidence="1" id="KW-0732">Signal</keyword>
<gene>
    <name evidence="2" type="ORF">JonanDRAFT_1528</name>
</gene>
<feature type="signal peptide" evidence="1">
    <location>
        <begin position="1"/>
        <end position="23"/>
    </location>
</feature>
<sequence length="258" mass="28065">MKLHSVTCAALCGLSLLAAPAMAHHLWLRAVPSEKGITANMIYGHHFPNPEDIPAPRLSIFDDVKLFDASGEKAFKRSETPNYEHKLDSAAPAGGSIVAVVYKPTIWSNGPDGWAMKGKAEYPTATYTEQSTMGAKTILVNGDGDMAFTMQPIGHKLEIVPMADIRTLEIGKPFPIKVLLDGKGLKTAEIKARFGGFSEDDSDEAYYGRTDLKGEGHIIALRPGFWAIETQAVVKGAEGEPIDEYIYKATLTFEVPEK</sequence>
<proteinExistence type="predicted"/>
<protein>
    <submittedName>
        <fullName evidence="2">ABC-type Co2+ transport system, periplasmic component</fullName>
    </submittedName>
</protein>
<dbReference type="HOGENOM" id="CLU_089873_1_0_0"/>
<evidence type="ECO:0000313" key="3">
    <source>
        <dbReference type="Proteomes" id="UP000003806"/>
    </source>
</evidence>
<dbReference type="AlphaFoldDB" id="H0UJC1"/>
<dbReference type="EMBL" id="CM001376">
    <property type="protein sequence ID" value="EHM13888.1"/>
    <property type="molecule type" value="Genomic_DNA"/>
</dbReference>
<dbReference type="Proteomes" id="UP000003806">
    <property type="component" value="Chromosome"/>
</dbReference>
<accession>H0UJC1</accession>
<name>H0UJC1_9BACT</name>
<evidence type="ECO:0000313" key="2">
    <source>
        <dbReference type="EMBL" id="EHM13888.1"/>
    </source>
</evidence>
<dbReference type="Pfam" id="PF10670">
    <property type="entry name" value="DUF4198"/>
    <property type="match status" value="1"/>
</dbReference>
<reference evidence="2" key="1">
    <citation type="submission" date="2011-11" db="EMBL/GenBank/DDBJ databases">
        <title>The Noncontiguous Finished genome of Jonquetella anthropi DSM 22815.</title>
        <authorList>
            <consortium name="US DOE Joint Genome Institute (JGI-PGF)"/>
            <person name="Lucas S."/>
            <person name="Copeland A."/>
            <person name="Lapidus A."/>
            <person name="Glavina del Rio T."/>
            <person name="Dalin E."/>
            <person name="Tice H."/>
            <person name="Bruce D."/>
            <person name="Goodwin L."/>
            <person name="Pitluck S."/>
            <person name="Peters L."/>
            <person name="Mikhailova N."/>
            <person name="Held B."/>
            <person name="Kyrpides N."/>
            <person name="Mavromatis K."/>
            <person name="Ivanova N."/>
            <person name="Markowitz V."/>
            <person name="Cheng J.-F."/>
            <person name="Hugenholtz P."/>
            <person name="Woyke T."/>
            <person name="Wu D."/>
            <person name="Gronow S."/>
            <person name="Wellnitz S."/>
            <person name="Brambilla E."/>
            <person name="Klenk H.-P."/>
            <person name="Eisen J.A."/>
        </authorList>
    </citation>
    <scope>NUCLEOTIDE SEQUENCE [LARGE SCALE GENOMIC DNA]</scope>
    <source>
        <strain evidence="2">DSM 22815</strain>
    </source>
</reference>
<evidence type="ECO:0000256" key="1">
    <source>
        <dbReference type="SAM" id="SignalP"/>
    </source>
</evidence>
<dbReference type="RefSeq" id="WP_008523434.1">
    <property type="nucleotide sequence ID" value="NZ_CM001376.1"/>
</dbReference>
<feature type="chain" id="PRO_5003541419" evidence="1">
    <location>
        <begin position="24"/>
        <end position="258"/>
    </location>
</feature>
<dbReference type="OrthoDB" id="2911at2"/>
<dbReference type="STRING" id="885272.JonanDRAFT_1528"/>